<dbReference type="PROSITE" id="PS51123">
    <property type="entry name" value="OMPA_2"/>
    <property type="match status" value="1"/>
</dbReference>
<evidence type="ECO:0000256" key="1">
    <source>
        <dbReference type="PROSITE-ProRule" id="PRU00473"/>
    </source>
</evidence>
<feature type="domain" description="OmpA-like" evidence="3">
    <location>
        <begin position="1"/>
        <end position="46"/>
    </location>
</feature>
<dbReference type="SUPFAM" id="SSF103088">
    <property type="entry name" value="OmpA-like"/>
    <property type="match status" value="1"/>
</dbReference>
<protein>
    <recommendedName>
        <fullName evidence="3">OmpA-like domain-containing protein</fullName>
    </recommendedName>
</protein>
<feature type="region of interest" description="Disordered" evidence="2">
    <location>
        <begin position="1"/>
        <end position="22"/>
    </location>
</feature>
<dbReference type="EMBL" id="VLKQ01000006">
    <property type="protein sequence ID" value="TWI12283.1"/>
    <property type="molecule type" value="Genomic_DNA"/>
</dbReference>
<comment type="caution">
    <text evidence="4">The sequence shown here is derived from an EMBL/GenBank/DDBJ whole genome shotgun (WGS) entry which is preliminary data.</text>
</comment>
<evidence type="ECO:0000256" key="2">
    <source>
        <dbReference type="SAM" id="MobiDB-lite"/>
    </source>
</evidence>
<dbReference type="InterPro" id="IPR036737">
    <property type="entry name" value="OmpA-like_sf"/>
</dbReference>
<name>A0A562LXL3_9FLAO</name>
<keyword evidence="1" id="KW-0472">Membrane</keyword>
<gene>
    <name evidence="4" type="ORF">IP98_01492</name>
</gene>
<organism evidence="4 5">
    <name type="scientific">Flavobacterium cauense R2A-7</name>
    <dbReference type="NCBI Taxonomy" id="1341154"/>
    <lineage>
        <taxon>Bacteria</taxon>
        <taxon>Pseudomonadati</taxon>
        <taxon>Bacteroidota</taxon>
        <taxon>Flavobacteriia</taxon>
        <taxon>Flavobacteriales</taxon>
        <taxon>Flavobacteriaceae</taxon>
        <taxon>Flavobacterium</taxon>
    </lineage>
</organism>
<dbReference type="GO" id="GO:0016020">
    <property type="term" value="C:membrane"/>
    <property type="evidence" value="ECO:0007669"/>
    <property type="project" value="UniProtKB-UniRule"/>
</dbReference>
<accession>A0A562LXL3</accession>
<sequence length="46" mass="5225">VISKGIAKDRIEGKGYGESEPKVQCDKCTTEEHAKNRRSEFMIVKK</sequence>
<dbReference type="AlphaFoldDB" id="A0A562LXL3"/>
<evidence type="ECO:0000259" key="3">
    <source>
        <dbReference type="PROSITE" id="PS51123"/>
    </source>
</evidence>
<dbReference type="Proteomes" id="UP000319848">
    <property type="component" value="Unassembled WGS sequence"/>
</dbReference>
<evidence type="ECO:0000313" key="5">
    <source>
        <dbReference type="Proteomes" id="UP000319848"/>
    </source>
</evidence>
<dbReference type="Gene3D" id="3.30.1330.60">
    <property type="entry name" value="OmpA-like domain"/>
    <property type="match status" value="1"/>
</dbReference>
<evidence type="ECO:0000313" key="4">
    <source>
        <dbReference type="EMBL" id="TWI12283.1"/>
    </source>
</evidence>
<dbReference type="InterPro" id="IPR006665">
    <property type="entry name" value="OmpA-like"/>
</dbReference>
<feature type="non-terminal residue" evidence="4">
    <location>
        <position position="1"/>
    </location>
</feature>
<proteinExistence type="predicted"/>
<keyword evidence="5" id="KW-1185">Reference proteome</keyword>
<reference evidence="4 5" key="1">
    <citation type="journal article" date="2015" name="Stand. Genomic Sci.">
        <title>Genomic Encyclopedia of Bacterial and Archaeal Type Strains, Phase III: the genomes of soil and plant-associated and newly described type strains.</title>
        <authorList>
            <person name="Whitman W.B."/>
            <person name="Woyke T."/>
            <person name="Klenk H.P."/>
            <person name="Zhou Y."/>
            <person name="Lilburn T.G."/>
            <person name="Beck B.J."/>
            <person name="De Vos P."/>
            <person name="Vandamme P."/>
            <person name="Eisen J.A."/>
            <person name="Garrity G."/>
            <person name="Hugenholtz P."/>
            <person name="Kyrpides N.C."/>
        </authorList>
    </citation>
    <scope>NUCLEOTIDE SEQUENCE [LARGE SCALE GENOMIC DNA]</scope>
    <source>
        <strain evidence="4 5">CGMCC 1.7270</strain>
    </source>
</reference>